<feature type="transmembrane region" description="Helical" evidence="1">
    <location>
        <begin position="36"/>
        <end position="56"/>
    </location>
</feature>
<dbReference type="Proteomes" id="UP000249682">
    <property type="component" value="Chromosome"/>
</dbReference>
<keyword evidence="1" id="KW-0812">Transmembrane</keyword>
<dbReference type="EMBL" id="CP029543">
    <property type="protein sequence ID" value="AWV47504.1"/>
    <property type="molecule type" value="Genomic_DNA"/>
</dbReference>
<gene>
    <name evidence="2" type="ORF">DIJ64_03630</name>
</gene>
<feature type="transmembrane region" description="Helical" evidence="1">
    <location>
        <begin position="12"/>
        <end position="30"/>
    </location>
</feature>
<accession>A0AAD0KRF7</accession>
<organism evidence="2 3">
    <name type="scientific">Mycobacterium leprae</name>
    <dbReference type="NCBI Taxonomy" id="1769"/>
    <lineage>
        <taxon>Bacteria</taxon>
        <taxon>Bacillati</taxon>
        <taxon>Actinomycetota</taxon>
        <taxon>Actinomycetes</taxon>
        <taxon>Mycobacteriales</taxon>
        <taxon>Mycobacteriaceae</taxon>
        <taxon>Mycobacterium</taxon>
    </lineage>
</organism>
<protein>
    <submittedName>
        <fullName evidence="2">Uncharacterized protein</fullName>
    </submittedName>
</protein>
<keyword evidence="1" id="KW-1133">Transmembrane helix</keyword>
<keyword evidence="1" id="KW-0472">Membrane</keyword>
<evidence type="ECO:0000313" key="2">
    <source>
        <dbReference type="EMBL" id="AWV47504.1"/>
    </source>
</evidence>
<dbReference type="AlphaFoldDB" id="A0AAD0KRF7"/>
<reference evidence="2 3" key="1">
    <citation type="submission" date="2018-05" db="EMBL/GenBank/DDBJ databases">
        <title>Evolution of small genomes with special reference to Mycobacterium leprae.</title>
        <authorList>
            <person name="Mohanty P.S."/>
            <person name="Bansal A.K."/>
            <person name="Gupta U.D."/>
            <person name="Naaz F."/>
            <person name="Dwivedi V.D."/>
            <person name="Singh H."/>
            <person name="Gupta G."/>
            <person name="Sharma S."/>
            <person name="Arora M."/>
        </authorList>
    </citation>
    <scope>NUCLEOTIDE SEQUENCE [LARGE SCALE GENOMIC DNA]</scope>
    <source>
        <strain evidence="2 3">MRHRU-235-G</strain>
    </source>
</reference>
<sequence length="82" mass="8701">MRSEATKHRQAVASVIWWVLVVITAIWVVLQISDVLRLSIGGLVALGFGVLVTLTVSGAADEARGTAEDVTLRVARLRSCAG</sequence>
<evidence type="ECO:0000313" key="3">
    <source>
        <dbReference type="Proteomes" id="UP000249682"/>
    </source>
</evidence>
<evidence type="ECO:0000256" key="1">
    <source>
        <dbReference type="SAM" id="Phobius"/>
    </source>
</evidence>
<name>A0AAD0KRF7_MYCLR</name>
<proteinExistence type="predicted"/>